<evidence type="ECO:0000313" key="2">
    <source>
        <dbReference type="Proteomes" id="UP001148629"/>
    </source>
</evidence>
<sequence>MLRTLLESDNRRNAPSSVPSRGNETEEEATDIQADVNIHKESSNTAQLPSPTETQDSVDGMASVTFADESSSGFFGPTSNSAFLHVLLEAQTCIFRQRGTAASSFSSNNPNPTSLSRPSSPPTLAGVSTTPADLSTERGGMSASTRNPYIIPPQHKILRLIDIFFENTGKFFPYLYKPDIIKFVSNMRRSGFKQVEGAHLCLLNLIMAFAVTHSTFSLPVSVKKERGDVFLERALALLPHVKATADSLEPIQALVMATMYIQGTQRSSQAWGMMCALVQASFQVGLCQPLPPDKSGGWTSLKIELRKRTWWMCLILDKMCSMSYGRPPLIPTSYMTADLPTDVELEKLDENSNHWPQESTAPSTASLILYTSKLYLILGTIIENVYDNNIRKPLESNQPHHTLIQVLEAEKRLTQWKAELPPEMAQMTVSELDTLPAVIDTEPYRFRVVLTLRFLHTNQNTKSPAELWRMGGASVDMCTEAAVDTITVLSKTAQHQDLLPIWWYSVYFASSAALVIYGSILAIYRYDIKAPPYSPHELVRILQSSLDVVAALGGDIRQVLRCEKVIRHLLQASLALVPPGDVASEGVRPQDGHVLQGQDESGFMSADPSFSLNTEEIMRQLGADIPIELSLFPEDLSFGFQGFAYWWPVSDVTIHCNPIALEVSLCTLHSLAVHPQHLVTIMALEIDVVICGSGSAGICASVWLAQAGIPFRMLERRSGPLELGQADGVQCRTVEIFQSFGIAEELLREACHIVELTFWSVDKTSGKLVRTSRAPDTPQGLSHLPHVILNQARINRMLLDKMRSFAPTQTVDYDHTVTAVYADPADRNSEYPIRVHATHAGQEKEFRAKYVLACDGAHSSVRRSLGLKMVGDSSDAVWGVMDIHPRTDFPDIRRKATIHSSHGALIIIPREGGRLVRFYLQMPPGTDAKTVTLDRLHSKAGQILQDFQFEVAHTVWWSAYTIGQRLASEFSAANDRIFLAGDACHTHSPKAGQGMNVSLQDGYNIGWKLVEVLQGRAPKHVLSTYVSERHKVASNLIDFDRMLTQLYHDMETDSEAAERFKKQFLKSARYMAGLTAAYDNSAFTNVSDSDQDAARNIVVGMRFPSAKVVRHCDAKPMELQAALRSDGRWRVVVFSGDLQQSQCVKNLAKASSFLSSDASPVQRYTPKHADPDAYVQLLLVIANDRTSVELEDIPEIFRPVNGKYKTSDLENAYVDDTNYEGHHGQAYQKYGIDPQKGAIVVIRPDQYVSLVTNFENLQVVGRLFDGFASDTVPRQNGSHV</sequence>
<reference evidence="1" key="1">
    <citation type="submission" date="2022-08" db="EMBL/GenBank/DDBJ databases">
        <title>Genome Sequence of Fusarium decemcellulare.</title>
        <authorList>
            <person name="Buettner E."/>
        </authorList>
    </citation>
    <scope>NUCLEOTIDE SEQUENCE</scope>
    <source>
        <strain evidence="1">Babe19</strain>
    </source>
</reference>
<organism evidence="1 2">
    <name type="scientific">Fusarium decemcellulare</name>
    <dbReference type="NCBI Taxonomy" id="57161"/>
    <lineage>
        <taxon>Eukaryota</taxon>
        <taxon>Fungi</taxon>
        <taxon>Dikarya</taxon>
        <taxon>Ascomycota</taxon>
        <taxon>Pezizomycotina</taxon>
        <taxon>Sordariomycetes</taxon>
        <taxon>Hypocreomycetidae</taxon>
        <taxon>Hypocreales</taxon>
        <taxon>Nectriaceae</taxon>
        <taxon>Fusarium</taxon>
        <taxon>Fusarium decemcellulare species complex</taxon>
    </lineage>
</organism>
<proteinExistence type="predicted"/>
<dbReference type="Proteomes" id="UP001148629">
    <property type="component" value="Unassembled WGS sequence"/>
</dbReference>
<evidence type="ECO:0000313" key="1">
    <source>
        <dbReference type="EMBL" id="KAJ3527280.1"/>
    </source>
</evidence>
<name>A0ACC1RWM6_9HYPO</name>
<protein>
    <submittedName>
        <fullName evidence="1">Uncharacterized protein</fullName>
    </submittedName>
</protein>
<keyword evidence="2" id="KW-1185">Reference proteome</keyword>
<dbReference type="EMBL" id="JANRMS010001585">
    <property type="protein sequence ID" value="KAJ3527280.1"/>
    <property type="molecule type" value="Genomic_DNA"/>
</dbReference>
<accession>A0ACC1RWM6</accession>
<comment type="caution">
    <text evidence="1">The sequence shown here is derived from an EMBL/GenBank/DDBJ whole genome shotgun (WGS) entry which is preliminary data.</text>
</comment>
<gene>
    <name evidence="1" type="ORF">NM208_g10780</name>
</gene>